<evidence type="ECO:0000313" key="2">
    <source>
        <dbReference type="EMBL" id="MWC45192.1"/>
    </source>
</evidence>
<reference evidence="3 4" key="1">
    <citation type="submission" date="2016-10" db="EMBL/GenBank/DDBJ databases">
        <authorList>
            <person name="Varghese N."/>
            <person name="Submissions S."/>
        </authorList>
    </citation>
    <scope>NUCLEOTIDE SEQUENCE [LARGE SCALE GENOMIC DNA]</scope>
    <source>
        <strain evidence="3 4">S7-754</strain>
    </source>
</reference>
<evidence type="ECO:0000256" key="1">
    <source>
        <dbReference type="SAM" id="Phobius"/>
    </source>
</evidence>
<dbReference type="EMBL" id="FNBI01000001">
    <property type="protein sequence ID" value="SDE68631.1"/>
    <property type="molecule type" value="Genomic_DNA"/>
</dbReference>
<dbReference type="Proteomes" id="UP000436801">
    <property type="component" value="Unassembled WGS sequence"/>
</dbReference>
<proteinExistence type="predicted"/>
<reference evidence="2 5" key="2">
    <citation type="submission" date="2019-12" db="EMBL/GenBank/DDBJ databases">
        <authorList>
            <person name="Zheng J."/>
        </authorList>
    </citation>
    <scope>NUCLEOTIDE SEQUENCE [LARGE SCALE GENOMIC DNA]</scope>
    <source>
        <strain evidence="2 5">DSM 27347</strain>
    </source>
</reference>
<dbReference type="EMBL" id="WSUT01000005">
    <property type="protein sequence ID" value="MWC45192.1"/>
    <property type="molecule type" value="Genomic_DNA"/>
</dbReference>
<dbReference type="AlphaFoldDB" id="A0A1G7EY99"/>
<evidence type="ECO:0000313" key="5">
    <source>
        <dbReference type="Proteomes" id="UP000436801"/>
    </source>
</evidence>
<evidence type="ECO:0000313" key="4">
    <source>
        <dbReference type="Proteomes" id="UP000323502"/>
    </source>
</evidence>
<gene>
    <name evidence="2" type="ORF">GQR91_16370</name>
    <name evidence="3" type="ORF">SAMN05216557_101154</name>
</gene>
<evidence type="ECO:0008006" key="6">
    <source>
        <dbReference type="Google" id="ProtNLM"/>
    </source>
</evidence>
<keyword evidence="4" id="KW-1185">Reference proteome</keyword>
<sequence>MTGWRAVIILTALMLVVLIGVNVRLWRRMNAAVRKGREAESQSPRD</sequence>
<keyword evidence="1" id="KW-0472">Membrane</keyword>
<keyword evidence="1" id="KW-1133">Transmembrane helix</keyword>
<name>A0A1G7EY99_9SPHN</name>
<feature type="transmembrane region" description="Helical" evidence="1">
    <location>
        <begin position="6"/>
        <end position="26"/>
    </location>
</feature>
<accession>A0A1G7EY99</accession>
<dbReference type="Proteomes" id="UP000323502">
    <property type="component" value="Unassembled WGS sequence"/>
</dbReference>
<protein>
    <recommendedName>
        <fullName evidence="6">Heme exporter protein D</fullName>
    </recommendedName>
</protein>
<organism evidence="3 4">
    <name type="scientific">Sphingomonas carotinifaciens</name>
    <dbReference type="NCBI Taxonomy" id="1166323"/>
    <lineage>
        <taxon>Bacteria</taxon>
        <taxon>Pseudomonadati</taxon>
        <taxon>Pseudomonadota</taxon>
        <taxon>Alphaproteobacteria</taxon>
        <taxon>Sphingomonadales</taxon>
        <taxon>Sphingomonadaceae</taxon>
        <taxon>Sphingomonas</taxon>
    </lineage>
</organism>
<dbReference type="RefSeq" id="WP_160146713.1">
    <property type="nucleotide sequence ID" value="NZ_CP178397.1"/>
</dbReference>
<evidence type="ECO:0000313" key="3">
    <source>
        <dbReference type="EMBL" id="SDE68631.1"/>
    </source>
</evidence>
<keyword evidence="1" id="KW-0812">Transmembrane</keyword>